<evidence type="ECO:0000256" key="4">
    <source>
        <dbReference type="ARBA" id="ARBA00023136"/>
    </source>
</evidence>
<feature type="transmembrane region" description="Helical" evidence="5">
    <location>
        <begin position="56"/>
        <end position="75"/>
    </location>
</feature>
<gene>
    <name evidence="7" type="ORF">DWB68_11225</name>
</gene>
<feature type="transmembrane region" description="Helical" evidence="5">
    <location>
        <begin position="87"/>
        <end position="105"/>
    </location>
</feature>
<feature type="transmembrane region" description="Helical" evidence="5">
    <location>
        <begin position="375"/>
        <end position="394"/>
    </location>
</feature>
<evidence type="ECO:0000259" key="6">
    <source>
        <dbReference type="PROSITE" id="PS50850"/>
    </source>
</evidence>
<keyword evidence="4 5" id="KW-0472">Membrane</keyword>
<dbReference type="Gene3D" id="1.20.1250.20">
    <property type="entry name" value="MFS general substrate transporter like domains"/>
    <property type="match status" value="2"/>
</dbReference>
<proteinExistence type="predicted"/>
<dbReference type="AlphaFoldDB" id="A0A399J896"/>
<dbReference type="GO" id="GO:0005886">
    <property type="term" value="C:plasma membrane"/>
    <property type="evidence" value="ECO:0007669"/>
    <property type="project" value="UniProtKB-SubCell"/>
</dbReference>
<evidence type="ECO:0000256" key="5">
    <source>
        <dbReference type="SAM" id="Phobius"/>
    </source>
</evidence>
<dbReference type="PANTHER" id="PTHR23534:SF1">
    <property type="entry name" value="MAJOR FACILITATOR SUPERFAMILY PROTEIN"/>
    <property type="match status" value="1"/>
</dbReference>
<accession>A0A399J896</accession>
<dbReference type="PROSITE" id="PS50850">
    <property type="entry name" value="MFS"/>
    <property type="match status" value="1"/>
</dbReference>
<dbReference type="InterPro" id="IPR011701">
    <property type="entry name" value="MFS"/>
</dbReference>
<feature type="transmembrane region" description="Helical" evidence="5">
    <location>
        <begin position="150"/>
        <end position="170"/>
    </location>
</feature>
<dbReference type="Pfam" id="PF07690">
    <property type="entry name" value="MFS_1"/>
    <property type="match status" value="2"/>
</dbReference>
<keyword evidence="8" id="KW-1185">Reference proteome</keyword>
<feature type="transmembrane region" description="Helical" evidence="5">
    <location>
        <begin position="111"/>
        <end position="129"/>
    </location>
</feature>
<protein>
    <submittedName>
        <fullName evidence="7">MFS transporter</fullName>
    </submittedName>
</protein>
<keyword evidence="2 5" id="KW-0812">Transmembrane</keyword>
<dbReference type="PANTHER" id="PTHR23534">
    <property type="entry name" value="MFS PERMEASE"/>
    <property type="match status" value="1"/>
</dbReference>
<dbReference type="Proteomes" id="UP000265419">
    <property type="component" value="Unassembled WGS sequence"/>
</dbReference>
<feature type="transmembrane region" description="Helical" evidence="5">
    <location>
        <begin position="400"/>
        <end position="417"/>
    </location>
</feature>
<dbReference type="SUPFAM" id="SSF103473">
    <property type="entry name" value="MFS general substrate transporter"/>
    <property type="match status" value="1"/>
</dbReference>
<evidence type="ECO:0000256" key="1">
    <source>
        <dbReference type="ARBA" id="ARBA00004651"/>
    </source>
</evidence>
<feature type="transmembrane region" description="Helical" evidence="5">
    <location>
        <begin position="308"/>
        <end position="327"/>
    </location>
</feature>
<evidence type="ECO:0000256" key="2">
    <source>
        <dbReference type="ARBA" id="ARBA00022692"/>
    </source>
</evidence>
<evidence type="ECO:0000313" key="7">
    <source>
        <dbReference type="EMBL" id="RII41728.1"/>
    </source>
</evidence>
<feature type="transmembrane region" description="Helical" evidence="5">
    <location>
        <begin position="232"/>
        <end position="254"/>
    </location>
</feature>
<feature type="transmembrane region" description="Helical" evidence="5">
    <location>
        <begin position="22"/>
        <end position="50"/>
    </location>
</feature>
<dbReference type="InterPro" id="IPR036259">
    <property type="entry name" value="MFS_trans_sf"/>
</dbReference>
<dbReference type="EMBL" id="QQXK01000022">
    <property type="protein sequence ID" value="RII41728.1"/>
    <property type="molecule type" value="Genomic_DNA"/>
</dbReference>
<dbReference type="RefSeq" id="WP_119425215.1">
    <property type="nucleotide sequence ID" value="NZ_QQXK01000022.1"/>
</dbReference>
<feature type="transmembrane region" description="Helical" evidence="5">
    <location>
        <begin position="182"/>
        <end position="203"/>
    </location>
</feature>
<organism evidence="7 8">
    <name type="scientific">Galactobacter valiniphilus</name>
    <dbReference type="NCBI Taxonomy" id="2676122"/>
    <lineage>
        <taxon>Bacteria</taxon>
        <taxon>Bacillati</taxon>
        <taxon>Actinomycetota</taxon>
        <taxon>Actinomycetes</taxon>
        <taxon>Micrococcales</taxon>
        <taxon>Micrococcaceae</taxon>
        <taxon>Galactobacter</taxon>
    </lineage>
</organism>
<evidence type="ECO:0000313" key="8">
    <source>
        <dbReference type="Proteomes" id="UP000265419"/>
    </source>
</evidence>
<evidence type="ECO:0000256" key="3">
    <source>
        <dbReference type="ARBA" id="ARBA00022989"/>
    </source>
</evidence>
<sequence length="420" mass="41351">MSTAEAAAPPSPQQVREHRRHLAVLASAQVLSGLGNGAGLALGALLAAKLGGSESLGGTVAVAISLGGMLAALPLARAAMAAGRRPALDTGYLIGAAGAIGMIAAAGLGSYPLLLLSAAGLGVGSATNLQARFAATDGSAPGRRARDLSLVVWALTIGAVLGPSFAGPGARVAAAFGLPTDAGAFLFSAVGLTFASLMIWVGLRPDPLAPGVGAAPGHKPSLKQGLAALRGAPGAGVGVAAVAAGHACMVAVMSMTTIHLQHVYHGTGDPSPDVLALIGLTLSGHIGGMYALSPLVGWCVDRWGHRPALLAAQALFAASAIVCILAPQNHPLVSVALFVLGLAWSFSSITGSAVVSDRVPSEHRVAAQGLTDSAMSAGGVLAGLGSGALLQFLGDQGLNAASLAVAVVMTALILARMPRR</sequence>
<feature type="transmembrane region" description="Helical" evidence="5">
    <location>
        <begin position="274"/>
        <end position="296"/>
    </location>
</feature>
<name>A0A399J896_9MICC</name>
<feature type="domain" description="Major facilitator superfamily (MFS) profile" evidence="6">
    <location>
        <begin position="224"/>
        <end position="420"/>
    </location>
</feature>
<comment type="subcellular location">
    <subcellularLocation>
        <location evidence="1">Cell membrane</location>
        <topology evidence="1">Multi-pass membrane protein</topology>
    </subcellularLocation>
</comment>
<comment type="caution">
    <text evidence="7">The sequence shown here is derived from an EMBL/GenBank/DDBJ whole genome shotgun (WGS) entry which is preliminary data.</text>
</comment>
<dbReference type="InterPro" id="IPR020846">
    <property type="entry name" value="MFS_dom"/>
</dbReference>
<dbReference type="GO" id="GO:0022857">
    <property type="term" value="F:transmembrane transporter activity"/>
    <property type="evidence" value="ECO:0007669"/>
    <property type="project" value="InterPro"/>
</dbReference>
<reference evidence="7 8" key="1">
    <citation type="submission" date="2018-07" db="EMBL/GenBank/DDBJ databases">
        <title>Arthrobacter sp. nov., isolated from raw cow's milk with high bacterial count.</title>
        <authorList>
            <person name="Hahne J."/>
            <person name="Isele D."/>
            <person name="Lipski A."/>
        </authorList>
    </citation>
    <scope>NUCLEOTIDE SEQUENCE [LARGE SCALE GENOMIC DNA]</scope>
    <source>
        <strain evidence="7 8">JZ R-35</strain>
    </source>
</reference>
<keyword evidence="3 5" id="KW-1133">Transmembrane helix</keyword>
<feature type="transmembrane region" description="Helical" evidence="5">
    <location>
        <begin position="333"/>
        <end position="355"/>
    </location>
</feature>